<dbReference type="PANTHER" id="PTHR23345:SF15">
    <property type="entry name" value="VITELLOGENIN 1-RELATED"/>
    <property type="match status" value="1"/>
</dbReference>
<dbReference type="Pfam" id="PF01347">
    <property type="entry name" value="Vitellogenin_N"/>
    <property type="match status" value="2"/>
</dbReference>
<keyword evidence="4" id="KW-0325">Glycoprotein</keyword>
<accession>A0ABM1TSS6</accession>
<name>A0ABM1TSS6_LIMPO</name>
<dbReference type="Gene3D" id="2.30.230.10">
    <property type="entry name" value="Lipovitellin, beta-sheet shell regions, chain A"/>
    <property type="match status" value="1"/>
</dbReference>
<protein>
    <submittedName>
        <fullName evidence="9">Vitellogenin-3-like</fullName>
    </submittedName>
</protein>
<organism evidence="8 9">
    <name type="scientific">Limulus polyphemus</name>
    <name type="common">Atlantic horseshoe crab</name>
    <dbReference type="NCBI Taxonomy" id="6850"/>
    <lineage>
        <taxon>Eukaryota</taxon>
        <taxon>Metazoa</taxon>
        <taxon>Ecdysozoa</taxon>
        <taxon>Arthropoda</taxon>
        <taxon>Chelicerata</taxon>
        <taxon>Merostomata</taxon>
        <taxon>Xiphosura</taxon>
        <taxon>Limulidae</taxon>
        <taxon>Limulus</taxon>
    </lineage>
</organism>
<keyword evidence="1 6" id="KW-0732">Signal</keyword>
<keyword evidence="8" id="KW-1185">Reference proteome</keyword>
<evidence type="ECO:0000256" key="6">
    <source>
        <dbReference type="SAM" id="SignalP"/>
    </source>
</evidence>
<evidence type="ECO:0000259" key="7">
    <source>
        <dbReference type="PROSITE" id="PS51211"/>
    </source>
</evidence>
<dbReference type="Gene3D" id="1.25.10.20">
    <property type="entry name" value="Vitellinogen, superhelical"/>
    <property type="match status" value="1"/>
</dbReference>
<gene>
    <name evidence="9" type="primary">LOC106474974</name>
</gene>
<dbReference type="SMART" id="SM00638">
    <property type="entry name" value="LPD_N"/>
    <property type="match status" value="1"/>
</dbReference>
<comment type="caution">
    <text evidence="5">Lacks conserved residue(s) required for the propagation of feature annotation.</text>
</comment>
<evidence type="ECO:0000256" key="3">
    <source>
        <dbReference type="ARBA" id="ARBA00023157"/>
    </source>
</evidence>
<dbReference type="PROSITE" id="PS51211">
    <property type="entry name" value="VITELLOGENIN"/>
    <property type="match status" value="1"/>
</dbReference>
<dbReference type="InterPro" id="IPR011030">
    <property type="entry name" value="Lipovitellin_superhlx_dom"/>
</dbReference>
<dbReference type="InterPro" id="IPR001747">
    <property type="entry name" value="Vitellogenin_N"/>
</dbReference>
<keyword evidence="3" id="KW-1015">Disulfide bond</keyword>
<dbReference type="Pfam" id="PF09172">
    <property type="entry name" value="Vit_open_b-sht"/>
    <property type="match status" value="1"/>
</dbReference>
<proteinExistence type="predicted"/>
<reference evidence="9" key="1">
    <citation type="submission" date="2025-08" db="UniProtKB">
        <authorList>
            <consortium name="RefSeq"/>
        </authorList>
    </citation>
    <scope>IDENTIFICATION</scope>
    <source>
        <tissue evidence="9">Muscle</tissue>
    </source>
</reference>
<dbReference type="InterPro" id="IPR015816">
    <property type="entry name" value="Vitellinogen_b-sht_N"/>
</dbReference>
<dbReference type="Gene3D" id="2.20.80.10">
    <property type="entry name" value="Lipovitellin-phosvitin complex, chain A, domain 4"/>
    <property type="match status" value="1"/>
</dbReference>
<evidence type="ECO:0000256" key="5">
    <source>
        <dbReference type="PROSITE-ProRule" id="PRU00557"/>
    </source>
</evidence>
<dbReference type="SMART" id="SM01169">
    <property type="entry name" value="DUF1943"/>
    <property type="match status" value="1"/>
</dbReference>
<sequence length="1962" mass="226284">MRVALGIALFFLLASTNARLEVHSGQLYRYVYRGRLLSGIPTLSPQFSGLEILSDLLVQPYPSTLSSGQKDYLVKLDNIQVAKLLHKVIPDPYFADIPKDFSHSSDYEKVLGKPIRVTLQDGLVTSFEADSTEPTWSLNIKKGILSLLQVNYGKITTQELSYDNYRSRVHVRPEVFSVYEDGIGGVCETLYTVDSVYSPDVPVYDNVLNITKLKNYKNCVKRPLFGHDNHAIRGCPWLCSHEKLSETEPEGVEKKRSCRCSTGYEINDDIVKSFVSTKYNIRGTVSKPTLESVLSDGKSVISIDGSDVVVLAHQNLTLHSVEPVREISTEQYRPIKHTSLTYVLPESREGVPQSNIYKPTLSNRPTESARYPRDYLRHRQLTYRIPSIFQHSDFQNQEFVKSEDFRPKQFIEEPYSRQYHSSEDTLDIPYLSVAGPIDRREMRDTARDILESLTVDVLRGDLSVSDVISFKVLNLVNALSVLKVDDFRALFREVLAVERKYGLTEREQVKRKLLLDSLPLSGTNDAVLVIRHIIEKGLVTDFEARELVEGLPRNIVYPNERTIQALYELTQIQKVQSNRFLLSSTFLAFARLVRDACVVSNLQHDKLEPRRGLPQEEYDPKAPLCRLDIVKDYIKKISLLLESSQDFHEKVIYIETLANIGHPLTLEYLKPYFIGQSPSCLRLRNERDPVATCNYLRQVTIYTLHHLVIRDPEVVLPLVTPIFFNTAEPYEVRIAAFTVMLFTNPPLPLLDQIVTRLWLEENKQVAHVVYTSLKSLSNTTIPCFQYLAQKIRRVIGGIKPFDLGLSYSFLKMSEFNDIPRDYSFNMLYQLTHSNVSTIPRVGFFNIMQNTGPVWDFPVQLSIVTQGLEQVFDRLVTRSEILSELSTILFGPTKLGVERLHEHYETLRKKLNVVLREPEELKIKVLFQLFERTSLYTFDKEHVTEILQSAIQFYKELEQQIHSGVPGHYIKVVMPASSFNILPSEIGFPVFLINQKPIIFSVRVRDIRVQTTTSGFRPRTVGVEVQPTVHYSSNVFGGFIEPLTQTSYGSSLVKRYHVTLPLNISLQLDVRSNTLRLNIQPRLTNIFYHKSDAFTFVRKAVLALPPEEHYLGDVVPIRTLPTPLKYDERYGQDIFGLGIRVQGEAETIWSDLPFYLSPTSQEKGYLAGLVETFNNPGNRYREFVVSIESDHQTPIYEYAITLQYKRTEEKLKVQKEDPIYSQVRKEDPFYRQVQKEDPIYSQVQKKDPFYGQTWREDLVYQQKRRADPLYPQIWRKKPLYLQTRKEDSLYHQPRREDPLYRETRKEDPFDHETRKEQSYGLLEKTYSFFKAPFSFFQKNNDFDKSEVVTPEYSSLNVNEDIVSHSLRLVLEARGRVPLTNVLNVFYTRTLDSRTNWIKIHLQKTLRESHKSYPVEVCLNSVIQFPPKPYVFSLDRTATKDQRVFVDADLRWGPHCLTAGNKNIVIKAVLEKSEEQVNVIRPRMAVRLDTTHFSGQWSLPWYYRQCQVDKQIGKSQSYACKHALLDDSYLDKFTVEVSYEHVPPYLLNVTRHVDLALKTYLYPHLQNNPVGVRNPDNKIRIVGQFVKELPGVPLLNLVIEKPTENTVFRKIYVPYLKPVSTLEPVVKSYVGLKSSEMEPVCSLMEKYIKTLDNVTFPLPETTCQYVLSKDCSHEERYTVVLKPTRRARSLLVFILGRQINLLPSLKQHSPIELVIDGQTRSLTLGQPVKTGSEESPVYIYLEETVSRPIVVLQAEQEGLVIEYDGVNARVKRTPSHEGNDRVQTVPFYERTPSHKGNDRVQTVPFYERTPSHEGNDRVQTVPFYERTPSHEGNDRVQTLPFYEGTPSHEGNDRVQTVPFYERTPSHEGNDRVHANKPKCMKDKVWIRYRENNICVSTEPVPVCREDCIGSLETQELTRHFLCLPHDSPSVGEVLEKVRSGRVNELVPNHVDKIEVAKTCHLLYP</sequence>
<evidence type="ECO:0000313" key="9">
    <source>
        <dbReference type="RefSeq" id="XP_022258932.1"/>
    </source>
</evidence>
<dbReference type="InterPro" id="IPR015819">
    <property type="entry name" value="Lipid_transp_b-sht_shell"/>
</dbReference>
<feature type="signal peptide" evidence="6">
    <location>
        <begin position="1"/>
        <end position="18"/>
    </location>
</feature>
<dbReference type="SUPFAM" id="SSF56968">
    <property type="entry name" value="Lipovitellin-phosvitin complex, beta-sheet shell regions"/>
    <property type="match status" value="2"/>
</dbReference>
<dbReference type="GeneID" id="106474974"/>
<feature type="domain" description="Vitellogenin" evidence="7">
    <location>
        <begin position="22"/>
        <end position="843"/>
    </location>
</feature>
<dbReference type="SUPFAM" id="SSF48431">
    <property type="entry name" value="Lipovitellin-phosvitin complex, superhelical domain"/>
    <property type="match status" value="1"/>
</dbReference>
<dbReference type="PANTHER" id="PTHR23345">
    <property type="entry name" value="VITELLOGENIN-RELATED"/>
    <property type="match status" value="1"/>
</dbReference>
<evidence type="ECO:0000313" key="8">
    <source>
        <dbReference type="Proteomes" id="UP000694941"/>
    </source>
</evidence>
<dbReference type="Proteomes" id="UP000694941">
    <property type="component" value="Unplaced"/>
</dbReference>
<evidence type="ECO:0000256" key="2">
    <source>
        <dbReference type="ARBA" id="ARBA00022761"/>
    </source>
</evidence>
<feature type="chain" id="PRO_5045276361" evidence="6">
    <location>
        <begin position="19"/>
        <end position="1962"/>
    </location>
</feature>
<dbReference type="InterPro" id="IPR050733">
    <property type="entry name" value="Vitellogenin/Apolipophorin"/>
</dbReference>
<dbReference type="InterPro" id="IPR015255">
    <property type="entry name" value="Vitellinogen_open_b-sht"/>
</dbReference>
<evidence type="ECO:0000256" key="4">
    <source>
        <dbReference type="ARBA" id="ARBA00023180"/>
    </source>
</evidence>
<keyword evidence="2" id="KW-0758">Storage protein</keyword>
<dbReference type="RefSeq" id="XP_022258932.1">
    <property type="nucleotide sequence ID" value="XM_022403224.1"/>
</dbReference>
<evidence type="ECO:0000256" key="1">
    <source>
        <dbReference type="ARBA" id="ARBA00022729"/>
    </source>
</evidence>